<evidence type="ECO:0000259" key="9">
    <source>
        <dbReference type="PROSITE" id="PS50118"/>
    </source>
</evidence>
<keyword evidence="2" id="KW-0805">Transcription regulation</keyword>
<feature type="domain" description="HMG box" evidence="9">
    <location>
        <begin position="198"/>
        <end position="266"/>
    </location>
</feature>
<sequence length="295" mass="33648">MDLNTVFQCLIDQMDPEDMLHTANEVLSEMLGPKPPSAVPAGENFEFDTTSQPVEDFNGVYDAYLPLEAAPLGFQHPAAAATLNVELPAPSSYYLNPVSDDLYSQGQYFPYQWPEYDASTAAIGALPHLNLPVEMPQGLEQNLEPVVLLGMVYGNPGVTSFPPIGPASPQFSSPPQKRERNYHQYKRQPCAKNKQPYVKKPPNAFMLFLKEQRPNVTRDLECRDNALVNKVLGQRWKAMSNRQQAKYFKEAEGLRKLHAEKYPWWSPRDNYGQKRKRIRRRCPTMSNDDDEDWEP</sequence>
<feature type="compositionally biased region" description="Basic residues" evidence="8">
    <location>
        <begin position="273"/>
        <end position="282"/>
    </location>
</feature>
<evidence type="ECO:0000256" key="6">
    <source>
        <dbReference type="ARBA" id="ARBA00023242"/>
    </source>
</evidence>
<evidence type="ECO:0000256" key="8">
    <source>
        <dbReference type="SAM" id="MobiDB-lite"/>
    </source>
</evidence>
<feature type="DNA-binding region" description="HMG box" evidence="7">
    <location>
        <begin position="198"/>
        <end position="266"/>
    </location>
</feature>
<dbReference type="PANTHER" id="PTHR10373">
    <property type="entry name" value="TRANSCRIPTION FACTOR 7 FAMILY MEMBER"/>
    <property type="match status" value="1"/>
</dbReference>
<keyword evidence="4" id="KW-0010">Activator</keyword>
<keyword evidence="5" id="KW-0804">Transcription</keyword>
<dbReference type="GO" id="GO:1990907">
    <property type="term" value="C:beta-catenin-TCF complex"/>
    <property type="evidence" value="ECO:0007669"/>
    <property type="project" value="TreeGrafter"/>
</dbReference>
<evidence type="ECO:0000256" key="1">
    <source>
        <dbReference type="ARBA" id="ARBA00004123"/>
    </source>
</evidence>
<dbReference type="GO" id="GO:0060070">
    <property type="term" value="P:canonical Wnt signaling pathway"/>
    <property type="evidence" value="ECO:0007669"/>
    <property type="project" value="TreeGrafter"/>
</dbReference>
<dbReference type="AlphaFoldDB" id="A0AAV6SUL6"/>
<comment type="subcellular location">
    <subcellularLocation>
        <location evidence="1">Nucleus</location>
    </subcellularLocation>
</comment>
<reference evidence="10 11" key="1">
    <citation type="journal article" date="2021" name="Sci. Rep.">
        <title>Chromosome anchoring in Senegalese sole (Solea senegalensis) reveals sex-associated markers and genome rearrangements in flatfish.</title>
        <authorList>
            <person name="Guerrero-Cozar I."/>
            <person name="Gomez-Garrido J."/>
            <person name="Berbel C."/>
            <person name="Martinez-Blanch J.F."/>
            <person name="Alioto T."/>
            <person name="Claros M.G."/>
            <person name="Gagnaire P.A."/>
            <person name="Manchado M."/>
        </authorList>
    </citation>
    <scope>NUCLEOTIDE SEQUENCE [LARGE SCALE GENOMIC DNA]</scope>
    <source>
        <strain evidence="10">Sse05_10M</strain>
    </source>
</reference>
<evidence type="ECO:0000256" key="3">
    <source>
        <dbReference type="ARBA" id="ARBA00023125"/>
    </source>
</evidence>
<dbReference type="GO" id="GO:0000785">
    <property type="term" value="C:chromatin"/>
    <property type="evidence" value="ECO:0007669"/>
    <property type="project" value="TreeGrafter"/>
</dbReference>
<proteinExistence type="predicted"/>
<evidence type="ECO:0000313" key="11">
    <source>
        <dbReference type="Proteomes" id="UP000693946"/>
    </source>
</evidence>
<accession>A0AAV6SUL6</accession>
<protein>
    <recommendedName>
        <fullName evidence="9">HMG box domain-containing protein</fullName>
    </recommendedName>
</protein>
<keyword evidence="6 7" id="KW-0539">Nucleus</keyword>
<dbReference type="PANTHER" id="PTHR10373:SF38">
    <property type="entry name" value="PROTEIN PANGOLIN, ISOFORM J"/>
    <property type="match status" value="1"/>
</dbReference>
<name>A0AAV6SUL6_SOLSE</name>
<dbReference type="Proteomes" id="UP000693946">
    <property type="component" value="Linkage Group LG11"/>
</dbReference>
<keyword evidence="3 7" id="KW-0238">DNA-binding</keyword>
<feature type="region of interest" description="Disordered" evidence="8">
    <location>
        <begin position="167"/>
        <end position="196"/>
    </location>
</feature>
<dbReference type="SMART" id="SM00398">
    <property type="entry name" value="HMG"/>
    <property type="match status" value="1"/>
</dbReference>
<dbReference type="EMBL" id="JAGKHQ010000003">
    <property type="protein sequence ID" value="KAG7520718.1"/>
    <property type="molecule type" value="Genomic_DNA"/>
</dbReference>
<keyword evidence="11" id="KW-1185">Reference proteome</keyword>
<comment type="caution">
    <text evidence="10">The sequence shown here is derived from an EMBL/GenBank/DDBJ whole genome shotgun (WGS) entry which is preliminary data.</text>
</comment>
<evidence type="ECO:0000256" key="4">
    <source>
        <dbReference type="ARBA" id="ARBA00023159"/>
    </source>
</evidence>
<dbReference type="GO" id="GO:0000981">
    <property type="term" value="F:DNA-binding transcription factor activity, RNA polymerase II-specific"/>
    <property type="evidence" value="ECO:0007669"/>
    <property type="project" value="TreeGrafter"/>
</dbReference>
<dbReference type="PROSITE" id="PS50118">
    <property type="entry name" value="HMG_BOX_2"/>
    <property type="match status" value="1"/>
</dbReference>
<feature type="region of interest" description="Disordered" evidence="8">
    <location>
        <begin position="266"/>
        <end position="295"/>
    </location>
</feature>
<dbReference type="GO" id="GO:0000978">
    <property type="term" value="F:RNA polymerase II cis-regulatory region sequence-specific DNA binding"/>
    <property type="evidence" value="ECO:0007669"/>
    <property type="project" value="TreeGrafter"/>
</dbReference>
<evidence type="ECO:0000256" key="2">
    <source>
        <dbReference type="ARBA" id="ARBA00023015"/>
    </source>
</evidence>
<gene>
    <name evidence="10" type="ORF">JOB18_035174</name>
</gene>
<organism evidence="10 11">
    <name type="scientific">Solea senegalensis</name>
    <name type="common">Senegalese sole</name>
    <dbReference type="NCBI Taxonomy" id="28829"/>
    <lineage>
        <taxon>Eukaryota</taxon>
        <taxon>Metazoa</taxon>
        <taxon>Chordata</taxon>
        <taxon>Craniata</taxon>
        <taxon>Vertebrata</taxon>
        <taxon>Euteleostomi</taxon>
        <taxon>Actinopterygii</taxon>
        <taxon>Neopterygii</taxon>
        <taxon>Teleostei</taxon>
        <taxon>Neoteleostei</taxon>
        <taxon>Acanthomorphata</taxon>
        <taxon>Carangaria</taxon>
        <taxon>Pleuronectiformes</taxon>
        <taxon>Pleuronectoidei</taxon>
        <taxon>Soleidae</taxon>
        <taxon>Solea</taxon>
    </lineage>
</organism>
<dbReference type="Pfam" id="PF00505">
    <property type="entry name" value="HMG_box"/>
    <property type="match status" value="1"/>
</dbReference>
<dbReference type="InterPro" id="IPR009071">
    <property type="entry name" value="HMG_box_dom"/>
</dbReference>
<evidence type="ECO:0000256" key="7">
    <source>
        <dbReference type="PROSITE-ProRule" id="PRU00267"/>
    </source>
</evidence>
<dbReference type="InterPro" id="IPR024940">
    <property type="entry name" value="TCF/LEF"/>
</dbReference>
<evidence type="ECO:0000313" key="10">
    <source>
        <dbReference type="EMBL" id="KAG7520718.1"/>
    </source>
</evidence>
<evidence type="ECO:0000256" key="5">
    <source>
        <dbReference type="ARBA" id="ARBA00023163"/>
    </source>
</evidence>